<feature type="domain" description="YCII-related" evidence="2">
    <location>
        <begin position="8"/>
        <end position="81"/>
    </location>
</feature>
<dbReference type="Pfam" id="PF03795">
    <property type="entry name" value="YCII"/>
    <property type="match status" value="1"/>
</dbReference>
<dbReference type="EMBL" id="CP104067">
    <property type="protein sequence ID" value="WAH43179.1"/>
    <property type="molecule type" value="Genomic_DNA"/>
</dbReference>
<dbReference type="Proteomes" id="UP001164761">
    <property type="component" value="Chromosome"/>
</dbReference>
<dbReference type="RefSeq" id="WP_268007056.1">
    <property type="nucleotide sequence ID" value="NZ_BSUT01000001.1"/>
</dbReference>
<organism evidence="3 4">
    <name type="scientific">Alicyclobacillus fastidiosus</name>
    <dbReference type="NCBI Taxonomy" id="392011"/>
    <lineage>
        <taxon>Bacteria</taxon>
        <taxon>Bacillati</taxon>
        <taxon>Bacillota</taxon>
        <taxon>Bacilli</taxon>
        <taxon>Bacillales</taxon>
        <taxon>Alicyclobacillaceae</taxon>
        <taxon>Alicyclobacillus</taxon>
    </lineage>
</organism>
<evidence type="ECO:0000313" key="3">
    <source>
        <dbReference type="EMBL" id="WAH43179.1"/>
    </source>
</evidence>
<evidence type="ECO:0000313" key="4">
    <source>
        <dbReference type="Proteomes" id="UP001164761"/>
    </source>
</evidence>
<protein>
    <submittedName>
        <fullName evidence="3">YciI family protein</fullName>
    </submittedName>
</protein>
<dbReference type="InterPro" id="IPR005545">
    <property type="entry name" value="YCII"/>
</dbReference>
<proteinExistence type="inferred from homology"/>
<evidence type="ECO:0000259" key="2">
    <source>
        <dbReference type="Pfam" id="PF03795"/>
    </source>
</evidence>
<evidence type="ECO:0000256" key="1">
    <source>
        <dbReference type="ARBA" id="ARBA00007689"/>
    </source>
</evidence>
<comment type="similarity">
    <text evidence="1">Belongs to the YciI family.</text>
</comment>
<keyword evidence="4" id="KW-1185">Reference proteome</keyword>
<dbReference type="SUPFAM" id="SSF54909">
    <property type="entry name" value="Dimeric alpha+beta barrel"/>
    <property type="match status" value="1"/>
</dbReference>
<dbReference type="PANTHER" id="PTHR37828:SF1">
    <property type="entry name" value="YCII-RELATED DOMAIN-CONTAINING PROTEIN"/>
    <property type="match status" value="1"/>
</dbReference>
<dbReference type="InterPro" id="IPR011008">
    <property type="entry name" value="Dimeric_a/b-barrel"/>
</dbReference>
<dbReference type="Gene3D" id="3.30.70.1060">
    <property type="entry name" value="Dimeric alpha+beta barrel"/>
    <property type="match status" value="1"/>
</dbReference>
<accession>A0ABY6ZJW6</accession>
<dbReference type="PANTHER" id="PTHR37828">
    <property type="entry name" value="GSR2449 PROTEIN"/>
    <property type="match status" value="1"/>
</dbReference>
<sequence length="85" mass="9526">MKHVALLTEGTQPACEGIVEEHRKYLTELRLKGLLASSGPFQNVTGGLLIYNVADFDAALEIIRHDPIIESGCRHFELYTWANQD</sequence>
<reference evidence="3" key="1">
    <citation type="submission" date="2022-08" db="EMBL/GenBank/DDBJ databases">
        <title>Alicyclobacillus fastidiosus DSM 17978, complete genome.</title>
        <authorList>
            <person name="Wang Q."/>
            <person name="Cai R."/>
            <person name="Wang Z."/>
        </authorList>
    </citation>
    <scope>NUCLEOTIDE SEQUENCE</scope>
    <source>
        <strain evidence="3">DSM 17978</strain>
    </source>
</reference>
<name>A0ABY6ZJW6_9BACL</name>
<gene>
    <name evidence="3" type="ORF">NZD89_07205</name>
</gene>